<comment type="caution">
    <text evidence="1">The sequence shown here is derived from an EMBL/GenBank/DDBJ whole genome shotgun (WGS) entry which is preliminary data.</text>
</comment>
<reference evidence="1 2" key="1">
    <citation type="submission" date="2019-05" db="EMBL/GenBank/DDBJ databases">
        <title>Another draft genome of Portunus trituberculatus and its Hox gene families provides insights of decapod evolution.</title>
        <authorList>
            <person name="Jeong J.-H."/>
            <person name="Song I."/>
            <person name="Kim S."/>
            <person name="Choi T."/>
            <person name="Kim D."/>
            <person name="Ryu S."/>
            <person name="Kim W."/>
        </authorList>
    </citation>
    <scope>NUCLEOTIDE SEQUENCE [LARGE SCALE GENOMIC DNA]</scope>
    <source>
        <tissue evidence="1">Muscle</tissue>
    </source>
</reference>
<gene>
    <name evidence="1" type="primary">vps51_0</name>
    <name evidence="1" type="ORF">E2C01_076615</name>
</gene>
<evidence type="ECO:0000313" key="2">
    <source>
        <dbReference type="Proteomes" id="UP000324222"/>
    </source>
</evidence>
<keyword evidence="2" id="KW-1185">Reference proteome</keyword>
<protein>
    <submittedName>
        <fullName evidence="1">Vacuolar protein sorting-associated protein 51</fullName>
    </submittedName>
</protein>
<dbReference type="OrthoDB" id="203678at2759"/>
<organism evidence="1 2">
    <name type="scientific">Portunus trituberculatus</name>
    <name type="common">Swimming crab</name>
    <name type="synonym">Neptunus trituberculatus</name>
    <dbReference type="NCBI Taxonomy" id="210409"/>
    <lineage>
        <taxon>Eukaryota</taxon>
        <taxon>Metazoa</taxon>
        <taxon>Ecdysozoa</taxon>
        <taxon>Arthropoda</taxon>
        <taxon>Crustacea</taxon>
        <taxon>Multicrustacea</taxon>
        <taxon>Malacostraca</taxon>
        <taxon>Eumalacostraca</taxon>
        <taxon>Eucarida</taxon>
        <taxon>Decapoda</taxon>
        <taxon>Pleocyemata</taxon>
        <taxon>Brachyura</taxon>
        <taxon>Eubrachyura</taxon>
        <taxon>Portunoidea</taxon>
        <taxon>Portunidae</taxon>
        <taxon>Portuninae</taxon>
        <taxon>Portunus</taxon>
    </lineage>
</organism>
<dbReference type="AlphaFoldDB" id="A0A5B7II35"/>
<dbReference type="Proteomes" id="UP000324222">
    <property type="component" value="Unassembled WGS sequence"/>
</dbReference>
<dbReference type="EMBL" id="VSRR010058561">
    <property type="protein sequence ID" value="MPC81973.1"/>
    <property type="molecule type" value="Genomic_DNA"/>
</dbReference>
<evidence type="ECO:0000313" key="1">
    <source>
        <dbReference type="EMBL" id="MPC81973.1"/>
    </source>
</evidence>
<sequence>MFLRSPDEGGRSSTLALEKLRTFVAGLVDQYVAVVGVRVAAEPDTAHYAPLTTALDKFHRRLHAITQLLPNTSFGE</sequence>
<proteinExistence type="predicted"/>
<name>A0A5B7II35_PORTR</name>
<accession>A0A5B7II35</accession>